<evidence type="ECO:0000256" key="8">
    <source>
        <dbReference type="ARBA" id="ARBA00023136"/>
    </source>
</evidence>
<accession>A0AAU9F2W5</accession>
<dbReference type="AlphaFoldDB" id="A0AAU9F2W5"/>
<keyword evidence="5 9" id="KW-0653">Protein transport</keyword>
<keyword evidence="4 9" id="KW-0812">Transmembrane</keyword>
<keyword evidence="7 9" id="KW-0811">Translocation</keyword>
<dbReference type="KEGG" id="dmp:FAK_38340"/>
<protein>
    <recommendedName>
        <fullName evidence="9">Sec-independent protein translocase protein TatA</fullName>
    </recommendedName>
</protein>
<feature type="transmembrane region" description="Helical" evidence="9">
    <location>
        <begin position="6"/>
        <end position="24"/>
    </location>
</feature>
<evidence type="ECO:0000256" key="6">
    <source>
        <dbReference type="ARBA" id="ARBA00022989"/>
    </source>
</evidence>
<gene>
    <name evidence="9 10" type="primary">tatA</name>
    <name evidence="10" type="ORF">FAK_38340</name>
</gene>
<dbReference type="InterPro" id="IPR003369">
    <property type="entry name" value="TatA/B/E"/>
</dbReference>
<name>A0AAU9F2W5_9BACT</name>
<comment type="subcellular location">
    <subcellularLocation>
        <location evidence="1 9">Cell membrane</location>
        <topology evidence="1 9">Single-pass membrane protein</topology>
    </subcellularLocation>
</comment>
<dbReference type="GO" id="GO:0033281">
    <property type="term" value="C:TAT protein transport complex"/>
    <property type="evidence" value="ECO:0007669"/>
    <property type="project" value="UniProtKB-UniRule"/>
</dbReference>
<comment type="subunit">
    <text evidence="9">Forms a complex with TatC.</text>
</comment>
<dbReference type="Gene3D" id="1.20.5.3310">
    <property type="match status" value="1"/>
</dbReference>
<evidence type="ECO:0000256" key="2">
    <source>
        <dbReference type="ARBA" id="ARBA00022448"/>
    </source>
</evidence>
<evidence type="ECO:0000313" key="11">
    <source>
        <dbReference type="Proteomes" id="UP001366166"/>
    </source>
</evidence>
<dbReference type="PANTHER" id="PTHR42982:SF1">
    <property type="entry name" value="SEC-INDEPENDENT PROTEIN TRANSLOCASE PROTEIN TATA"/>
    <property type="match status" value="1"/>
</dbReference>
<dbReference type="GO" id="GO:0008320">
    <property type="term" value="F:protein transmembrane transporter activity"/>
    <property type="evidence" value="ECO:0007669"/>
    <property type="project" value="UniProtKB-UniRule"/>
</dbReference>
<dbReference type="PANTHER" id="PTHR42982">
    <property type="entry name" value="SEC-INDEPENDENT PROTEIN TRANSLOCASE PROTEIN TATA"/>
    <property type="match status" value="1"/>
</dbReference>
<evidence type="ECO:0000313" key="10">
    <source>
        <dbReference type="EMBL" id="BEQ16768.1"/>
    </source>
</evidence>
<proteinExistence type="inferred from homology"/>
<organism evidence="10 11">
    <name type="scientific">Desulfoferula mesophila</name>
    <dbReference type="NCBI Taxonomy" id="3058419"/>
    <lineage>
        <taxon>Bacteria</taxon>
        <taxon>Pseudomonadati</taxon>
        <taxon>Thermodesulfobacteriota</taxon>
        <taxon>Desulfarculia</taxon>
        <taxon>Desulfarculales</taxon>
        <taxon>Desulfarculaceae</taxon>
        <taxon>Desulfoferula</taxon>
    </lineage>
</organism>
<evidence type="ECO:0000256" key="5">
    <source>
        <dbReference type="ARBA" id="ARBA00022927"/>
    </source>
</evidence>
<keyword evidence="11" id="KW-1185">Reference proteome</keyword>
<keyword evidence="2 9" id="KW-0813">Transport</keyword>
<evidence type="ECO:0000256" key="4">
    <source>
        <dbReference type="ARBA" id="ARBA00022692"/>
    </source>
</evidence>
<dbReference type="HAMAP" id="MF_00236">
    <property type="entry name" value="TatA_E"/>
    <property type="match status" value="1"/>
</dbReference>
<dbReference type="GO" id="GO:0043953">
    <property type="term" value="P:protein transport by the Tat complex"/>
    <property type="evidence" value="ECO:0007669"/>
    <property type="project" value="UniProtKB-UniRule"/>
</dbReference>
<comment type="similarity">
    <text evidence="9">Belongs to the TatA/E family.</text>
</comment>
<dbReference type="InterPro" id="IPR006312">
    <property type="entry name" value="TatA/E"/>
</dbReference>
<dbReference type="Proteomes" id="UP001366166">
    <property type="component" value="Chromosome"/>
</dbReference>
<comment type="function">
    <text evidence="9">Part of the twin-arginine translocation (Tat) system that transports large folded proteins containing a characteristic twin-arginine motif in their signal peptide across membranes. TatA could form the protein-conducting channel of the Tat system.</text>
</comment>
<sequence>MIGGIGIPELLIILVIVLLIFGAGKLPQIGGNLGKAIKNFKGGVKEDETDELKSAKSEELEDKKAEKS</sequence>
<keyword evidence="8 9" id="KW-0472">Membrane</keyword>
<dbReference type="RefSeq" id="WP_338603073.1">
    <property type="nucleotide sequence ID" value="NZ_AP028679.1"/>
</dbReference>
<evidence type="ECO:0000256" key="1">
    <source>
        <dbReference type="ARBA" id="ARBA00004162"/>
    </source>
</evidence>
<evidence type="ECO:0000256" key="7">
    <source>
        <dbReference type="ARBA" id="ARBA00023010"/>
    </source>
</evidence>
<dbReference type="EMBL" id="AP028679">
    <property type="protein sequence ID" value="BEQ16768.1"/>
    <property type="molecule type" value="Genomic_DNA"/>
</dbReference>
<keyword evidence="6 9" id="KW-1133">Transmembrane helix</keyword>
<evidence type="ECO:0000256" key="9">
    <source>
        <dbReference type="HAMAP-Rule" id="MF_00236"/>
    </source>
</evidence>
<keyword evidence="3 9" id="KW-1003">Cell membrane</keyword>
<dbReference type="Pfam" id="PF02416">
    <property type="entry name" value="TatA_B_E"/>
    <property type="match status" value="1"/>
</dbReference>
<reference evidence="11" key="1">
    <citation type="journal article" date="2023" name="Arch. Microbiol.">
        <title>Desulfoferula mesophilus gen. nov. sp. nov., a mesophilic sulfate-reducing bacterium isolated from a brackish lake sediment.</title>
        <authorList>
            <person name="Watanabe T."/>
            <person name="Yabe T."/>
            <person name="Tsuji J.M."/>
            <person name="Fukui M."/>
        </authorList>
    </citation>
    <scope>NUCLEOTIDE SEQUENCE [LARGE SCALE GENOMIC DNA]</scope>
    <source>
        <strain evidence="11">12FAK</strain>
    </source>
</reference>
<evidence type="ECO:0000256" key="3">
    <source>
        <dbReference type="ARBA" id="ARBA00022475"/>
    </source>
</evidence>
<dbReference type="NCBIfam" id="TIGR01411">
    <property type="entry name" value="tatAE"/>
    <property type="match status" value="1"/>
</dbReference>